<dbReference type="PRINTS" id="PR00039">
    <property type="entry name" value="HTHLYSR"/>
</dbReference>
<evidence type="ECO:0000313" key="7">
    <source>
        <dbReference type="Proteomes" id="UP001589758"/>
    </source>
</evidence>
<accession>A0ABV6CF02</accession>
<dbReference type="InterPro" id="IPR005119">
    <property type="entry name" value="LysR_subst-bd"/>
</dbReference>
<dbReference type="InterPro" id="IPR000847">
    <property type="entry name" value="LysR_HTH_N"/>
</dbReference>
<keyword evidence="7" id="KW-1185">Reference proteome</keyword>
<evidence type="ECO:0000256" key="4">
    <source>
        <dbReference type="ARBA" id="ARBA00023163"/>
    </source>
</evidence>
<dbReference type="PROSITE" id="PS50931">
    <property type="entry name" value="HTH_LYSR"/>
    <property type="match status" value="1"/>
</dbReference>
<dbReference type="NCBIfam" id="NF008722">
    <property type="entry name" value="PRK11716.1"/>
    <property type="match status" value="1"/>
</dbReference>
<dbReference type="EMBL" id="JBHLXE010000108">
    <property type="protein sequence ID" value="MFC0180685.1"/>
    <property type="molecule type" value="Genomic_DNA"/>
</dbReference>
<dbReference type="Pfam" id="PF03466">
    <property type="entry name" value="LysR_substrate"/>
    <property type="match status" value="1"/>
</dbReference>
<dbReference type="InterPro" id="IPR036388">
    <property type="entry name" value="WH-like_DNA-bd_sf"/>
</dbReference>
<dbReference type="CDD" id="cd08430">
    <property type="entry name" value="PBP2_IlvY"/>
    <property type="match status" value="1"/>
</dbReference>
<dbReference type="PANTHER" id="PTHR30126">
    <property type="entry name" value="HTH-TYPE TRANSCRIPTIONAL REGULATOR"/>
    <property type="match status" value="1"/>
</dbReference>
<organism evidence="6 7">
    <name type="scientific">Thorsellia kenyensis</name>
    <dbReference type="NCBI Taxonomy" id="1549888"/>
    <lineage>
        <taxon>Bacteria</taxon>
        <taxon>Pseudomonadati</taxon>
        <taxon>Pseudomonadota</taxon>
        <taxon>Gammaproteobacteria</taxon>
        <taxon>Enterobacterales</taxon>
        <taxon>Thorselliaceae</taxon>
        <taxon>Thorsellia</taxon>
    </lineage>
</organism>
<evidence type="ECO:0000256" key="1">
    <source>
        <dbReference type="ARBA" id="ARBA00009437"/>
    </source>
</evidence>
<comment type="similarity">
    <text evidence="1">Belongs to the LysR transcriptional regulatory family.</text>
</comment>
<evidence type="ECO:0000256" key="3">
    <source>
        <dbReference type="ARBA" id="ARBA00023125"/>
    </source>
</evidence>
<gene>
    <name evidence="6" type="primary">ilvY</name>
    <name evidence="6" type="ORF">ACFFIT_11445</name>
</gene>
<dbReference type="SUPFAM" id="SSF53850">
    <property type="entry name" value="Periplasmic binding protein-like II"/>
    <property type="match status" value="1"/>
</dbReference>
<protein>
    <submittedName>
        <fullName evidence="6">HTH-type transcriptional activator IlvY</fullName>
    </submittedName>
</protein>
<dbReference type="InterPro" id="IPR037404">
    <property type="entry name" value="IlvY_PBP2"/>
</dbReference>
<keyword evidence="3" id="KW-0238">DNA-binding</keyword>
<reference evidence="6 7" key="1">
    <citation type="submission" date="2024-09" db="EMBL/GenBank/DDBJ databases">
        <authorList>
            <person name="Sun Q."/>
            <person name="Mori K."/>
        </authorList>
    </citation>
    <scope>NUCLEOTIDE SEQUENCE [LARGE SCALE GENOMIC DNA]</scope>
    <source>
        <strain evidence="6 7">CCM 8545</strain>
    </source>
</reference>
<proteinExistence type="inferred from homology"/>
<keyword evidence="4" id="KW-0804">Transcription</keyword>
<feature type="domain" description="HTH lysR-type" evidence="5">
    <location>
        <begin position="2"/>
        <end position="59"/>
    </location>
</feature>
<dbReference type="InterPro" id="IPR036390">
    <property type="entry name" value="WH_DNA-bd_sf"/>
</dbReference>
<keyword evidence="2" id="KW-0805">Transcription regulation</keyword>
<dbReference type="Pfam" id="PF00126">
    <property type="entry name" value="HTH_1"/>
    <property type="match status" value="1"/>
</dbReference>
<comment type="caution">
    <text evidence="6">The sequence shown here is derived from an EMBL/GenBank/DDBJ whole genome shotgun (WGS) entry which is preliminary data.</text>
</comment>
<dbReference type="Gene3D" id="3.40.190.10">
    <property type="entry name" value="Periplasmic binding protein-like II"/>
    <property type="match status" value="2"/>
</dbReference>
<dbReference type="SUPFAM" id="SSF46785">
    <property type="entry name" value="Winged helix' DNA-binding domain"/>
    <property type="match status" value="1"/>
</dbReference>
<dbReference type="RefSeq" id="WP_385877810.1">
    <property type="nucleotide sequence ID" value="NZ_JBHLXE010000108.1"/>
</dbReference>
<name>A0ABV6CF02_9GAMM</name>
<sequence>MLNLSDLKCFLHLSQTLHFGRSALALHMSAPTLSRQIQRLESELGKALFIRDNRHVVLTDAGVKLIPFATNMLLEYEQIKLQIQIENQQLKGELKIFCSVTAAYSHLPAILDKFRALHPGVEINLSTGDAADALDKVLSKEVDVGIAGRPHNLPSSIKFEKIDEIKLALIIPTVPCPVKHAASVENPNWESIPFILPEHGPSRKRVDEWFKKQKIKSPHIYATVSGHEAIVPMVAVGCGIAIIPKVVVDNVSESMKQRITQKELTDFDSFDLGICAQIKRLNEPLIDAVWQLINNVKTFDI</sequence>
<evidence type="ECO:0000313" key="6">
    <source>
        <dbReference type="EMBL" id="MFC0180685.1"/>
    </source>
</evidence>
<dbReference type="Proteomes" id="UP001589758">
    <property type="component" value="Unassembled WGS sequence"/>
</dbReference>
<dbReference type="Gene3D" id="1.10.10.10">
    <property type="entry name" value="Winged helix-like DNA-binding domain superfamily/Winged helix DNA-binding domain"/>
    <property type="match status" value="1"/>
</dbReference>
<evidence type="ECO:0000256" key="2">
    <source>
        <dbReference type="ARBA" id="ARBA00023015"/>
    </source>
</evidence>
<dbReference type="PANTHER" id="PTHR30126:SF81">
    <property type="entry name" value="HTH-TYPE TRANSCRIPTIONAL REGULATOR ILVY"/>
    <property type="match status" value="1"/>
</dbReference>
<evidence type="ECO:0000259" key="5">
    <source>
        <dbReference type="PROSITE" id="PS50931"/>
    </source>
</evidence>